<accession>A0A8S1NT29</accession>
<protein>
    <submittedName>
        <fullName evidence="1">Uncharacterized protein</fullName>
    </submittedName>
</protein>
<dbReference type="EMBL" id="CAJJDM010000101">
    <property type="protein sequence ID" value="CAD8095392.1"/>
    <property type="molecule type" value="Genomic_DNA"/>
</dbReference>
<dbReference type="Proteomes" id="UP000688137">
    <property type="component" value="Unassembled WGS sequence"/>
</dbReference>
<reference evidence="1" key="1">
    <citation type="submission" date="2021-01" db="EMBL/GenBank/DDBJ databases">
        <authorList>
            <consortium name="Genoscope - CEA"/>
            <person name="William W."/>
        </authorList>
    </citation>
    <scope>NUCLEOTIDE SEQUENCE</scope>
</reference>
<organism evidence="1 2">
    <name type="scientific">Paramecium primaurelia</name>
    <dbReference type="NCBI Taxonomy" id="5886"/>
    <lineage>
        <taxon>Eukaryota</taxon>
        <taxon>Sar</taxon>
        <taxon>Alveolata</taxon>
        <taxon>Ciliophora</taxon>
        <taxon>Intramacronucleata</taxon>
        <taxon>Oligohymenophorea</taxon>
        <taxon>Peniculida</taxon>
        <taxon>Parameciidae</taxon>
        <taxon>Paramecium</taxon>
    </lineage>
</organism>
<proteinExistence type="predicted"/>
<keyword evidence="2" id="KW-1185">Reference proteome</keyword>
<dbReference type="AlphaFoldDB" id="A0A8S1NT29"/>
<gene>
    <name evidence="1" type="ORF">PPRIM_AZ9-3.1.T0980149</name>
</gene>
<sequence length="348" mass="41038">MINTKLTQLILLRKHSEADTYYYTKYLNDFIDNARSTQVINFHYILNLNDEAEYLRRTYTINEIVNKITSLVEYYKFHNDIPRCFIPKISDIMSNYYDKRRKIDYLRIKRMIEYQNKIHPDQPQKKIIGEISEMSITQKSGKKYSNILNDIIETSNTIDKIKFELNSIKLNVEELQIIQSNREQQQLDSFLKHISKKKQKQSQVPNSLTLKFPIGLSSRTIKQVISRKMITQQQTQITNLNSAKTSKQLSQYQQSSQIQPSQKINIKQLPSQKDFNHFGSFTQRIVKDNPLSKLLSPLHIQLVNVNNPSNKCKTTVSISKQFKITDSMKLSTKFHQHTKSDFQFFRKI</sequence>
<evidence type="ECO:0000313" key="1">
    <source>
        <dbReference type="EMBL" id="CAD8095392.1"/>
    </source>
</evidence>
<name>A0A8S1NT29_PARPR</name>
<dbReference type="OMA" id="HNDIPRC"/>
<evidence type="ECO:0000313" key="2">
    <source>
        <dbReference type="Proteomes" id="UP000688137"/>
    </source>
</evidence>
<comment type="caution">
    <text evidence="1">The sequence shown here is derived from an EMBL/GenBank/DDBJ whole genome shotgun (WGS) entry which is preliminary data.</text>
</comment>